<dbReference type="EMBL" id="AOTZ01000006">
    <property type="protein sequence ID" value="EZP76206.1"/>
    <property type="molecule type" value="Genomic_DNA"/>
</dbReference>
<evidence type="ECO:0000256" key="5">
    <source>
        <dbReference type="ARBA" id="ARBA00022741"/>
    </source>
</evidence>
<dbReference type="PROSITE" id="PS00297">
    <property type="entry name" value="HSP70_1"/>
    <property type="match status" value="1"/>
</dbReference>
<dbReference type="Gene3D" id="2.60.34.10">
    <property type="entry name" value="Substrate Binding Domain Of DNAk, Chain A, domain 1"/>
    <property type="match status" value="1"/>
</dbReference>
<comment type="function">
    <text evidence="1 9">Acts as a chaperone.</text>
</comment>
<dbReference type="FunFam" id="2.60.34.10:FF:000014">
    <property type="entry name" value="Chaperone protein DnaK HSP70"/>
    <property type="match status" value="1"/>
</dbReference>
<name>A0ABC9VD85_9BACL</name>
<gene>
    <name evidence="9 13" type="primary">dnaK</name>
    <name evidence="13" type="ORF">H839_13054</name>
</gene>
<organism evidence="13 14">
    <name type="scientific">Parageobacillus genomosp. 1</name>
    <dbReference type="NCBI Taxonomy" id="1295642"/>
    <lineage>
        <taxon>Bacteria</taxon>
        <taxon>Bacillati</taxon>
        <taxon>Bacillota</taxon>
        <taxon>Bacilli</taxon>
        <taxon>Bacillales</taxon>
        <taxon>Anoxybacillaceae</taxon>
        <taxon>Parageobacillus</taxon>
    </lineage>
</organism>
<dbReference type="FunFam" id="1.20.1270.10:FF:000004">
    <property type="entry name" value="Molecular chaperone DnaK"/>
    <property type="match status" value="1"/>
</dbReference>
<dbReference type="SUPFAM" id="SSF53067">
    <property type="entry name" value="Actin-like ATPase domain"/>
    <property type="match status" value="2"/>
</dbReference>
<comment type="similarity">
    <text evidence="2 9 10">Belongs to the heat shock protein 70 family.</text>
</comment>
<dbReference type="Proteomes" id="UP000023566">
    <property type="component" value="Chromosome"/>
</dbReference>
<evidence type="ECO:0000313" key="14">
    <source>
        <dbReference type="Proteomes" id="UP000023566"/>
    </source>
</evidence>
<dbReference type="NCBIfam" id="TIGR02350">
    <property type="entry name" value="prok_dnaK"/>
    <property type="match status" value="1"/>
</dbReference>
<dbReference type="Gene3D" id="1.20.1270.10">
    <property type="match status" value="1"/>
</dbReference>
<feature type="coiled-coil region" evidence="11">
    <location>
        <begin position="478"/>
        <end position="570"/>
    </location>
</feature>
<dbReference type="SUPFAM" id="SSF100934">
    <property type="entry name" value="Heat shock protein 70kD (HSP70), C-terminal subdomain"/>
    <property type="match status" value="1"/>
</dbReference>
<dbReference type="RefSeq" id="WP_043905525.1">
    <property type="nucleotide sequence ID" value="NZ_CM002692.1"/>
</dbReference>
<dbReference type="PROSITE" id="PS00329">
    <property type="entry name" value="HSP70_2"/>
    <property type="match status" value="1"/>
</dbReference>
<feature type="coiled-coil region" evidence="11">
    <location>
        <begin position="221"/>
        <end position="248"/>
    </location>
</feature>
<comment type="caution">
    <text evidence="13">The sequence shown here is derived from an EMBL/GenBank/DDBJ whole genome shotgun (WGS) entry which is preliminary data.</text>
</comment>
<dbReference type="FunFam" id="3.30.420.40:FF:000020">
    <property type="entry name" value="Chaperone protein HscA homolog"/>
    <property type="match status" value="1"/>
</dbReference>
<dbReference type="InterPro" id="IPR029048">
    <property type="entry name" value="HSP70_C_sf"/>
</dbReference>
<feature type="region of interest" description="Disordered" evidence="12">
    <location>
        <begin position="575"/>
        <end position="608"/>
    </location>
</feature>
<evidence type="ECO:0000256" key="3">
    <source>
        <dbReference type="ARBA" id="ARBA00014415"/>
    </source>
</evidence>
<evidence type="ECO:0000256" key="12">
    <source>
        <dbReference type="SAM" id="MobiDB-lite"/>
    </source>
</evidence>
<accession>A0ABC9VD85</accession>
<dbReference type="CDD" id="cd10234">
    <property type="entry name" value="ASKHA_NBD_HSP70_DnaK-like"/>
    <property type="match status" value="1"/>
</dbReference>
<evidence type="ECO:0000256" key="11">
    <source>
        <dbReference type="SAM" id="Coils"/>
    </source>
</evidence>
<evidence type="ECO:0000256" key="10">
    <source>
        <dbReference type="RuleBase" id="RU003322"/>
    </source>
</evidence>
<comment type="induction">
    <text evidence="9">By stress conditions e.g. heat shock.</text>
</comment>
<dbReference type="FunFam" id="3.30.420.40:FF:000545">
    <property type="entry name" value="Endoplasmic reticulum chaperone BiP"/>
    <property type="match status" value="1"/>
</dbReference>
<evidence type="ECO:0000256" key="9">
    <source>
        <dbReference type="HAMAP-Rule" id="MF_00332"/>
    </source>
</evidence>
<keyword evidence="11" id="KW-0175">Coiled coil</keyword>
<dbReference type="HAMAP" id="MF_00332">
    <property type="entry name" value="DnaK"/>
    <property type="match status" value="1"/>
</dbReference>
<keyword evidence="5 9" id="KW-0547">Nucleotide-binding</keyword>
<reference evidence="13 14" key="1">
    <citation type="journal article" date="2014" name="Appl. Microbiol. Biotechnol.">
        <title>Transformable facultative thermophile Geobacillus stearothermophilus NUB3621 as a host strain for metabolic engineering.</title>
        <authorList>
            <person name="Blanchard K."/>
            <person name="Robic S."/>
            <person name="Matsumura I."/>
        </authorList>
    </citation>
    <scope>NUCLEOTIDE SEQUENCE [LARGE SCALE GENOMIC DNA]</scope>
    <source>
        <strain evidence="13 14">NUB3621</strain>
    </source>
</reference>
<evidence type="ECO:0000256" key="1">
    <source>
        <dbReference type="ARBA" id="ARBA00002290"/>
    </source>
</evidence>
<dbReference type="AlphaFoldDB" id="A0ABC9VD85"/>
<dbReference type="PROSITE" id="PS01036">
    <property type="entry name" value="HSP70_3"/>
    <property type="match status" value="1"/>
</dbReference>
<keyword evidence="14" id="KW-1185">Reference proteome</keyword>
<dbReference type="InterPro" id="IPR013126">
    <property type="entry name" value="Hsp_70_fam"/>
</dbReference>
<dbReference type="InterPro" id="IPR043129">
    <property type="entry name" value="ATPase_NBD"/>
</dbReference>
<dbReference type="NCBIfam" id="NF001413">
    <property type="entry name" value="PRK00290.1"/>
    <property type="match status" value="1"/>
</dbReference>
<dbReference type="InterPro" id="IPR012725">
    <property type="entry name" value="Chaperone_DnaK"/>
</dbReference>
<dbReference type="SUPFAM" id="SSF100920">
    <property type="entry name" value="Heat shock protein 70kD (HSP70), peptide-binding domain"/>
    <property type="match status" value="1"/>
</dbReference>
<dbReference type="GO" id="GO:0005524">
    <property type="term" value="F:ATP binding"/>
    <property type="evidence" value="ECO:0007669"/>
    <property type="project" value="UniProtKB-UniRule"/>
</dbReference>
<dbReference type="Gene3D" id="3.90.640.10">
    <property type="entry name" value="Actin, Chain A, domain 4"/>
    <property type="match status" value="1"/>
</dbReference>
<feature type="compositionally biased region" description="Low complexity" evidence="12">
    <location>
        <begin position="575"/>
        <end position="586"/>
    </location>
</feature>
<protein>
    <recommendedName>
        <fullName evidence="3 9">Chaperone protein DnaK</fullName>
    </recommendedName>
    <alternativeName>
        <fullName evidence="9">HSP70</fullName>
    </alternativeName>
    <alternativeName>
        <fullName evidence="9">Heat shock 70 kDa protein</fullName>
    </alternativeName>
    <alternativeName>
        <fullName evidence="9">Heat shock protein 70</fullName>
    </alternativeName>
</protein>
<keyword evidence="7 9" id="KW-0346">Stress response</keyword>
<evidence type="ECO:0000256" key="6">
    <source>
        <dbReference type="ARBA" id="ARBA00022840"/>
    </source>
</evidence>
<dbReference type="FunFam" id="3.90.640.10:FF:000003">
    <property type="entry name" value="Molecular chaperone DnaK"/>
    <property type="match status" value="1"/>
</dbReference>
<dbReference type="PANTHER" id="PTHR19375">
    <property type="entry name" value="HEAT SHOCK PROTEIN 70KDA"/>
    <property type="match status" value="1"/>
</dbReference>
<evidence type="ECO:0000256" key="2">
    <source>
        <dbReference type="ARBA" id="ARBA00007381"/>
    </source>
</evidence>
<evidence type="ECO:0000256" key="7">
    <source>
        <dbReference type="ARBA" id="ARBA00023016"/>
    </source>
</evidence>
<proteinExistence type="evidence at transcript level"/>
<sequence length="608" mass="66201">MSKIIGIDLGTTNSCVAVLEGGEPKVIPNPEGNRTTPSVVAFKNGERLVGEVAKRQAITNPNTVISIKRHMGTDYKVEIEGKKYTPQEISAIILQYLKSYAEDYLGEPVTRAVITVPAYFNDAQRQATKDAGRIAGLEVERIINEPTAAALAYGLDKEEDQTILVYDLGGGTFDVSILELGDGVFEVKATAGDNHLGGDDFDQVIIDYLVDQFKQEHGIDLSKDKMALQRLKDAAEKAKKELSGVTQTQISLPFISANENGPLHLETTLTRAKFEELSAHLVERTMGPVRQALQDAGLTPADIDKIILVGGSTRIPAVQEAIKRELGKEPHKGVNPDEVVAIGAAIQGGVIAGEVKDVVLLDVTPLSLGIETMGGVFTKLIERNTTIPTSKSQIFTTAADNQTTVDIHVLQGERPMAADNKTLGRFQLTDIPPAPRGVPQIEVTFDIDANGIVHVRAKDLGTNKEQSITIKSSSGLSEEEIQRMIKEAEENAEADRKRKEAAELRNEADQLIFTTEKTLKEVEGKVDEAEVKKAREAKDALKAALEKNDLDEIRKKKEALQEAVQQLSIKLYEQAAKQAQNQQAGADGATKKDDNIVDAEFEEVKDDK</sequence>
<evidence type="ECO:0000313" key="13">
    <source>
        <dbReference type="EMBL" id="EZP76206.1"/>
    </source>
</evidence>
<evidence type="ECO:0000256" key="8">
    <source>
        <dbReference type="ARBA" id="ARBA00023186"/>
    </source>
</evidence>
<dbReference type="Gene3D" id="3.30.420.40">
    <property type="match status" value="2"/>
</dbReference>
<dbReference type="Pfam" id="PF00012">
    <property type="entry name" value="HSP70"/>
    <property type="match status" value="1"/>
</dbReference>
<dbReference type="InterPro" id="IPR018181">
    <property type="entry name" value="Heat_shock_70_CS"/>
</dbReference>
<feature type="compositionally biased region" description="Acidic residues" evidence="12">
    <location>
        <begin position="596"/>
        <end position="608"/>
    </location>
</feature>
<feature type="modified residue" description="Phosphothreonine; by autocatalysis" evidence="9">
    <location>
        <position position="172"/>
    </location>
</feature>
<keyword evidence="8 9" id="KW-0143">Chaperone</keyword>
<dbReference type="InterPro" id="IPR029047">
    <property type="entry name" value="HSP70_peptide-bd_sf"/>
</dbReference>
<dbReference type="PRINTS" id="PR00301">
    <property type="entry name" value="HEATSHOCK70"/>
</dbReference>
<keyword evidence="6 9" id="KW-0067">ATP-binding</keyword>
<evidence type="ECO:0000256" key="4">
    <source>
        <dbReference type="ARBA" id="ARBA00022553"/>
    </source>
</evidence>
<keyword evidence="4 9" id="KW-0597">Phosphoprotein</keyword>